<reference evidence="1 2" key="1">
    <citation type="submission" date="2007-06" db="EMBL/GenBank/DDBJ databases">
        <authorList>
            <person name="Shimkets L."/>
            <person name="Ferriera S."/>
            <person name="Johnson J."/>
            <person name="Kravitz S."/>
            <person name="Beeson K."/>
            <person name="Sutton G."/>
            <person name="Rogers Y.-H."/>
            <person name="Friedman R."/>
            <person name="Frazier M."/>
            <person name="Venter J.C."/>
        </authorList>
    </citation>
    <scope>NUCLEOTIDE SEQUENCE [LARGE SCALE GENOMIC DNA]</scope>
    <source>
        <strain evidence="1 2">SIR-1</strain>
    </source>
</reference>
<keyword evidence="2" id="KW-1185">Reference proteome</keyword>
<evidence type="ECO:0000313" key="1">
    <source>
        <dbReference type="EMBL" id="EDM75313.1"/>
    </source>
</evidence>
<proteinExistence type="predicted"/>
<comment type="caution">
    <text evidence="1">The sequence shown here is derived from an EMBL/GenBank/DDBJ whole genome shotgun (WGS) entry which is preliminary data.</text>
</comment>
<dbReference type="RefSeq" id="WP_006975552.1">
    <property type="nucleotide sequence ID" value="NZ_ABCS01000096.1"/>
</dbReference>
<dbReference type="EMBL" id="ABCS01000096">
    <property type="protein sequence ID" value="EDM75313.1"/>
    <property type="molecule type" value="Genomic_DNA"/>
</dbReference>
<organism evidence="1 2">
    <name type="scientific">Plesiocystis pacifica SIR-1</name>
    <dbReference type="NCBI Taxonomy" id="391625"/>
    <lineage>
        <taxon>Bacteria</taxon>
        <taxon>Pseudomonadati</taxon>
        <taxon>Myxococcota</taxon>
        <taxon>Polyangia</taxon>
        <taxon>Nannocystales</taxon>
        <taxon>Nannocystaceae</taxon>
        <taxon>Plesiocystis</taxon>
    </lineage>
</organism>
<accession>A6GFR2</accession>
<dbReference type="Proteomes" id="UP000005801">
    <property type="component" value="Unassembled WGS sequence"/>
</dbReference>
<protein>
    <submittedName>
        <fullName evidence="1">Uncharacterized protein</fullName>
    </submittedName>
</protein>
<dbReference type="STRING" id="391625.PPSIR1_26086"/>
<gene>
    <name evidence="1" type="ORF">PPSIR1_26086</name>
</gene>
<name>A6GFR2_9BACT</name>
<dbReference type="AlphaFoldDB" id="A6GFR2"/>
<evidence type="ECO:0000313" key="2">
    <source>
        <dbReference type="Proteomes" id="UP000005801"/>
    </source>
</evidence>
<sequence length="223" mass="23475">MLLAGLVAACGDTPSAPDPVGDGPEIPPAECELISTTPLADANEVAPNGRSGAEIIAVIPEDFETNLHWDFVNESGEVEVEVVGATNPSTGLSLAFDVPAAPTFRFEDYEPTEETRRFHDVTCDDRVVTTIGLSMTTGDGAIDVSIPAVEVRLSDADSGFPDPMVFGRTAMATPLVNFVTPVAQPADVDKRLSMVFDVAGVTGNLAAFTTAGESEYAIWVAEW</sequence>